<sequence>MLISLIGSHGTGKTTLINQLRRHPGNDWPVFTDYYRSTAKSLGYSRPRDILLEDSPNRDNTITAMTSAALGAMQQWFSLYAPDGYIDLGPPALLAYQRYWMAVCKKTVSPYLLHLCRKVSDQIDGYVYLPSNHFPIEKDTMRSADPIFQQDVDQWIKRCIQELEIPDSRLLSVKSETPEARVGEVQDWLTGLAPTPVA</sequence>
<evidence type="ECO:0000313" key="3">
    <source>
        <dbReference type="Proteomes" id="UP000028006"/>
    </source>
</evidence>
<organism evidence="2 3">
    <name type="scientific">Endozoicomonas montiporae</name>
    <dbReference type="NCBI Taxonomy" id="1027273"/>
    <lineage>
        <taxon>Bacteria</taxon>
        <taxon>Pseudomonadati</taxon>
        <taxon>Pseudomonadota</taxon>
        <taxon>Gammaproteobacteria</taxon>
        <taxon>Oceanospirillales</taxon>
        <taxon>Endozoicomonadaceae</taxon>
        <taxon>Endozoicomonas</taxon>
    </lineage>
</organism>
<protein>
    <recommendedName>
        <fullName evidence="1">NadR/Ttd14 AAA domain-containing protein</fullName>
    </recommendedName>
</protein>
<dbReference type="Proteomes" id="UP000028006">
    <property type="component" value="Unassembled WGS sequence"/>
</dbReference>
<dbReference type="eggNOG" id="COG3172">
    <property type="taxonomic scope" value="Bacteria"/>
</dbReference>
<dbReference type="InterPro" id="IPR027417">
    <property type="entry name" value="P-loop_NTPase"/>
</dbReference>
<dbReference type="InterPro" id="IPR038727">
    <property type="entry name" value="NadR/Ttd14_AAA_dom"/>
</dbReference>
<evidence type="ECO:0000313" key="2">
    <source>
        <dbReference type="EMBL" id="KEQ11962.1"/>
    </source>
</evidence>
<dbReference type="SUPFAM" id="SSF52540">
    <property type="entry name" value="P-loop containing nucleoside triphosphate hydrolases"/>
    <property type="match status" value="1"/>
</dbReference>
<dbReference type="Pfam" id="PF13521">
    <property type="entry name" value="AAA_28"/>
    <property type="match status" value="1"/>
</dbReference>
<name>A0A081N0I9_9GAMM</name>
<keyword evidence="3" id="KW-1185">Reference proteome</keyword>
<dbReference type="Gene3D" id="3.40.50.300">
    <property type="entry name" value="P-loop containing nucleotide triphosphate hydrolases"/>
    <property type="match status" value="1"/>
</dbReference>
<dbReference type="AlphaFoldDB" id="A0A081N0I9"/>
<accession>A0A081N0I9</accession>
<reference evidence="2 3" key="1">
    <citation type="submission" date="2014-06" db="EMBL/GenBank/DDBJ databases">
        <title>Whole Genome Sequences of Three Symbiotic Endozoicomonas Bacteria.</title>
        <authorList>
            <person name="Neave M.J."/>
            <person name="Apprill A."/>
            <person name="Voolstra C.R."/>
        </authorList>
    </citation>
    <scope>NUCLEOTIDE SEQUENCE [LARGE SCALE GENOMIC DNA]</scope>
    <source>
        <strain evidence="2 3">LMG 24815</strain>
    </source>
</reference>
<comment type="caution">
    <text evidence="2">The sequence shown here is derived from an EMBL/GenBank/DDBJ whole genome shotgun (WGS) entry which is preliminary data.</text>
</comment>
<proteinExistence type="predicted"/>
<feature type="domain" description="NadR/Ttd14 AAA" evidence="1">
    <location>
        <begin position="3"/>
        <end position="166"/>
    </location>
</feature>
<gene>
    <name evidence="2" type="ORF">GZ77_22950</name>
</gene>
<dbReference type="EMBL" id="JOKG01000005">
    <property type="protein sequence ID" value="KEQ11962.1"/>
    <property type="molecule type" value="Genomic_DNA"/>
</dbReference>
<dbReference type="RefSeq" id="WP_034879113.1">
    <property type="nucleotide sequence ID" value="NZ_JOKG01000005.1"/>
</dbReference>
<evidence type="ECO:0000259" key="1">
    <source>
        <dbReference type="Pfam" id="PF13521"/>
    </source>
</evidence>